<dbReference type="Pfam" id="PF00560">
    <property type="entry name" value="LRR_1"/>
    <property type="match status" value="3"/>
</dbReference>
<keyword evidence="8" id="KW-0325">Glycoprotein</keyword>
<name>A0A2G2WVR8_CAPBA</name>
<proteinExistence type="predicted"/>
<dbReference type="EMBL" id="MLFT02000004">
    <property type="protein sequence ID" value="PHT49335.1"/>
    <property type="molecule type" value="Genomic_DNA"/>
</dbReference>
<dbReference type="PRINTS" id="PR00019">
    <property type="entry name" value="LEURICHRPT"/>
</dbReference>
<dbReference type="GO" id="GO:0051707">
    <property type="term" value="P:response to other organism"/>
    <property type="evidence" value="ECO:0007669"/>
    <property type="project" value="UniProtKB-ARBA"/>
</dbReference>
<dbReference type="PANTHER" id="PTHR27008:SF585">
    <property type="entry name" value="PROTEIN KINASE DOMAIN-CONTAINING PROTEIN"/>
    <property type="match status" value="1"/>
</dbReference>
<accession>A0A2G2WVR8</accession>
<dbReference type="Pfam" id="PF13855">
    <property type="entry name" value="LRR_8"/>
    <property type="match status" value="2"/>
</dbReference>
<dbReference type="PROSITE" id="PS51450">
    <property type="entry name" value="LRR"/>
    <property type="match status" value="2"/>
</dbReference>
<comment type="caution">
    <text evidence="10">The sequence shown here is derived from an EMBL/GenBank/DDBJ whole genome shotgun (WGS) entry which is preliminary data.</text>
</comment>
<comment type="subcellular location">
    <subcellularLocation>
        <location evidence="1">Membrane</location>
    </subcellularLocation>
</comment>
<dbReference type="SUPFAM" id="SSF52058">
    <property type="entry name" value="L domain-like"/>
    <property type="match status" value="1"/>
</dbReference>
<dbReference type="FunFam" id="3.80.10.10:FF:000041">
    <property type="entry name" value="LRR receptor-like serine/threonine-protein kinase ERECTA"/>
    <property type="match status" value="1"/>
</dbReference>
<dbReference type="PANTHER" id="PTHR27008">
    <property type="entry name" value="OS04G0122200 PROTEIN"/>
    <property type="match status" value="1"/>
</dbReference>
<organism evidence="10 11">
    <name type="scientific">Capsicum baccatum</name>
    <name type="common">Peruvian pepper</name>
    <dbReference type="NCBI Taxonomy" id="33114"/>
    <lineage>
        <taxon>Eukaryota</taxon>
        <taxon>Viridiplantae</taxon>
        <taxon>Streptophyta</taxon>
        <taxon>Embryophyta</taxon>
        <taxon>Tracheophyta</taxon>
        <taxon>Spermatophyta</taxon>
        <taxon>Magnoliopsida</taxon>
        <taxon>eudicotyledons</taxon>
        <taxon>Gunneridae</taxon>
        <taxon>Pentapetalae</taxon>
        <taxon>asterids</taxon>
        <taxon>lamiids</taxon>
        <taxon>Solanales</taxon>
        <taxon>Solanaceae</taxon>
        <taxon>Solanoideae</taxon>
        <taxon>Capsiceae</taxon>
        <taxon>Capsicum</taxon>
    </lineage>
</organism>
<keyword evidence="7" id="KW-0472">Membrane</keyword>
<sequence>MGGAIWLVKREKQHERGILGQNQCAIAQGSGGGLGVQGHRGPKIDRGMIGWLGSVPVLPIYVAGPFGRSNRRNDTNWAFGAKLVCFRPQFQGSIRGMIPQEIGNLVNLAELAMEINQITGLVPISILNISSVQILSLSMNNFSGFLPQEISNLTKMQNLQLGDNKLIAEIPKEISNLVELEVLDLSSNSFSGSLDMEIFNKSGLRVISISNNNLSGSLAPNLCSLLPNIEKLYMNDLTNLDGTFPHSISNCSELTILELSNNQLTGLIPNSLGHLAHLQFLNLERNNLTNDSTLSFQTSLTSCRNLTFLSVYLNPLNGMLPASTGNLSTSLRTFVADICKIKGEIYLGSNKLSSNIPPSLGNLQDLVVLDLSSNNMKLEACKICQTFLLRHNKLQGDIPDSMRNMVGLEFLDLSHNNISGIIPKCLEKLQNLKYFNVSVNKLYGEIPSGGPFKNLSSIEEVSAPQQAESLSTVTRERISDYEPLQATDDLSECNLIVFGSFGSVYKDVLRSGTAIAVKVFNLQLDAAFKSFDKEYDVLCSLRHRNLVKVITSCSNLDFKALVL</sequence>
<dbReference type="SUPFAM" id="SSF56112">
    <property type="entry name" value="Protein kinase-like (PK-like)"/>
    <property type="match status" value="1"/>
</dbReference>
<dbReference type="GO" id="GO:0005524">
    <property type="term" value="F:ATP binding"/>
    <property type="evidence" value="ECO:0007669"/>
    <property type="project" value="InterPro"/>
</dbReference>
<dbReference type="InterPro" id="IPR000719">
    <property type="entry name" value="Prot_kinase_dom"/>
</dbReference>
<evidence type="ECO:0000259" key="9">
    <source>
        <dbReference type="PROSITE" id="PS50011"/>
    </source>
</evidence>
<dbReference type="OrthoDB" id="909900at2759"/>
<evidence type="ECO:0000256" key="5">
    <source>
        <dbReference type="ARBA" id="ARBA00022737"/>
    </source>
</evidence>
<keyword evidence="6" id="KW-1133">Transmembrane helix</keyword>
<feature type="domain" description="Protein kinase" evidence="9">
    <location>
        <begin position="490"/>
        <end position="563"/>
    </location>
</feature>
<keyword evidence="11" id="KW-1185">Reference proteome</keyword>
<evidence type="ECO:0000256" key="2">
    <source>
        <dbReference type="ARBA" id="ARBA00022614"/>
    </source>
</evidence>
<evidence type="ECO:0000256" key="6">
    <source>
        <dbReference type="ARBA" id="ARBA00022989"/>
    </source>
</evidence>
<protein>
    <recommendedName>
        <fullName evidence="9">Protein kinase domain-containing protein</fullName>
    </recommendedName>
</protein>
<dbReference type="GO" id="GO:0006952">
    <property type="term" value="P:defense response"/>
    <property type="evidence" value="ECO:0007669"/>
    <property type="project" value="UniProtKB-ARBA"/>
</dbReference>
<gene>
    <name evidence="10" type="ORF">CQW23_09082</name>
</gene>
<keyword evidence="5" id="KW-0677">Repeat</keyword>
<dbReference type="Proteomes" id="UP000224567">
    <property type="component" value="Unassembled WGS sequence"/>
</dbReference>
<reference evidence="11" key="2">
    <citation type="journal article" date="2017" name="J. Anim. Genet.">
        <title>Multiple reference genome sequences of hot pepper reveal the massive evolution of plant disease resistance genes by retroduplication.</title>
        <authorList>
            <person name="Kim S."/>
            <person name="Park J."/>
            <person name="Yeom S.-I."/>
            <person name="Kim Y.-M."/>
            <person name="Seo E."/>
            <person name="Kim K.-T."/>
            <person name="Kim M.-S."/>
            <person name="Lee J.M."/>
            <person name="Cheong K."/>
            <person name="Shin H.-S."/>
            <person name="Kim S.-B."/>
            <person name="Han K."/>
            <person name="Lee J."/>
            <person name="Park M."/>
            <person name="Lee H.-A."/>
            <person name="Lee H.-Y."/>
            <person name="Lee Y."/>
            <person name="Oh S."/>
            <person name="Lee J.H."/>
            <person name="Choi E."/>
            <person name="Choi E."/>
            <person name="Lee S.E."/>
            <person name="Jeon J."/>
            <person name="Kim H."/>
            <person name="Choi G."/>
            <person name="Song H."/>
            <person name="Lee J."/>
            <person name="Lee S.-C."/>
            <person name="Kwon J.-K."/>
            <person name="Lee H.-Y."/>
            <person name="Koo N."/>
            <person name="Hong Y."/>
            <person name="Kim R.W."/>
            <person name="Kang W.-H."/>
            <person name="Huh J.H."/>
            <person name="Kang B.-C."/>
            <person name="Yang T.-J."/>
            <person name="Lee Y.-H."/>
            <person name="Bennetzen J.L."/>
            <person name="Choi D."/>
        </authorList>
    </citation>
    <scope>NUCLEOTIDE SEQUENCE [LARGE SCALE GENOMIC DNA]</scope>
    <source>
        <strain evidence="11">cv. PBC81</strain>
    </source>
</reference>
<evidence type="ECO:0000256" key="7">
    <source>
        <dbReference type="ARBA" id="ARBA00023136"/>
    </source>
</evidence>
<dbReference type="InterPro" id="IPR001611">
    <property type="entry name" value="Leu-rich_rpt"/>
</dbReference>
<dbReference type="InterPro" id="IPR032675">
    <property type="entry name" value="LRR_dom_sf"/>
</dbReference>
<dbReference type="InterPro" id="IPR003591">
    <property type="entry name" value="Leu-rich_rpt_typical-subtyp"/>
</dbReference>
<evidence type="ECO:0000313" key="10">
    <source>
        <dbReference type="EMBL" id="PHT49335.1"/>
    </source>
</evidence>
<dbReference type="InterPro" id="IPR011009">
    <property type="entry name" value="Kinase-like_dom_sf"/>
</dbReference>
<dbReference type="Gene3D" id="3.80.10.10">
    <property type="entry name" value="Ribonuclease Inhibitor"/>
    <property type="match status" value="2"/>
</dbReference>
<evidence type="ECO:0000313" key="11">
    <source>
        <dbReference type="Proteomes" id="UP000224567"/>
    </source>
</evidence>
<dbReference type="GO" id="GO:0016020">
    <property type="term" value="C:membrane"/>
    <property type="evidence" value="ECO:0007669"/>
    <property type="project" value="UniProtKB-SubCell"/>
</dbReference>
<keyword evidence="3" id="KW-0812">Transmembrane</keyword>
<dbReference type="AlphaFoldDB" id="A0A2G2WVR8"/>
<reference evidence="10 11" key="1">
    <citation type="journal article" date="2017" name="Genome Biol.">
        <title>New reference genome sequences of hot pepper reveal the massive evolution of plant disease-resistance genes by retroduplication.</title>
        <authorList>
            <person name="Kim S."/>
            <person name="Park J."/>
            <person name="Yeom S.I."/>
            <person name="Kim Y.M."/>
            <person name="Seo E."/>
            <person name="Kim K.T."/>
            <person name="Kim M.S."/>
            <person name="Lee J.M."/>
            <person name="Cheong K."/>
            <person name="Shin H.S."/>
            <person name="Kim S.B."/>
            <person name="Han K."/>
            <person name="Lee J."/>
            <person name="Park M."/>
            <person name="Lee H.A."/>
            <person name="Lee H.Y."/>
            <person name="Lee Y."/>
            <person name="Oh S."/>
            <person name="Lee J.H."/>
            <person name="Choi E."/>
            <person name="Choi E."/>
            <person name="Lee S.E."/>
            <person name="Jeon J."/>
            <person name="Kim H."/>
            <person name="Choi G."/>
            <person name="Song H."/>
            <person name="Lee J."/>
            <person name="Lee S.C."/>
            <person name="Kwon J.K."/>
            <person name="Lee H.Y."/>
            <person name="Koo N."/>
            <person name="Hong Y."/>
            <person name="Kim R.W."/>
            <person name="Kang W.H."/>
            <person name="Huh J.H."/>
            <person name="Kang B.C."/>
            <person name="Yang T.J."/>
            <person name="Lee Y.H."/>
            <person name="Bennetzen J.L."/>
            <person name="Choi D."/>
        </authorList>
    </citation>
    <scope>NUCLEOTIDE SEQUENCE [LARGE SCALE GENOMIC DNA]</scope>
    <source>
        <strain evidence="11">cv. PBC81</strain>
    </source>
</reference>
<keyword evidence="2" id="KW-0433">Leucine-rich repeat</keyword>
<dbReference type="Gene3D" id="3.30.200.20">
    <property type="entry name" value="Phosphorylase Kinase, domain 1"/>
    <property type="match status" value="1"/>
</dbReference>
<dbReference type="PROSITE" id="PS50011">
    <property type="entry name" value="PROTEIN_KINASE_DOM"/>
    <property type="match status" value="1"/>
</dbReference>
<dbReference type="SMART" id="SM00369">
    <property type="entry name" value="LRR_TYP"/>
    <property type="match status" value="5"/>
</dbReference>
<dbReference type="STRING" id="33114.A0A2G2WVR8"/>
<keyword evidence="4" id="KW-0732">Signal</keyword>
<evidence type="ECO:0000256" key="4">
    <source>
        <dbReference type="ARBA" id="ARBA00022729"/>
    </source>
</evidence>
<dbReference type="GO" id="GO:0004672">
    <property type="term" value="F:protein kinase activity"/>
    <property type="evidence" value="ECO:0007669"/>
    <property type="project" value="InterPro"/>
</dbReference>
<dbReference type="InterPro" id="IPR051809">
    <property type="entry name" value="Plant_receptor-like_S/T_kinase"/>
</dbReference>
<evidence type="ECO:0000256" key="1">
    <source>
        <dbReference type="ARBA" id="ARBA00004370"/>
    </source>
</evidence>
<evidence type="ECO:0000256" key="3">
    <source>
        <dbReference type="ARBA" id="ARBA00022692"/>
    </source>
</evidence>
<evidence type="ECO:0000256" key="8">
    <source>
        <dbReference type="ARBA" id="ARBA00023180"/>
    </source>
</evidence>